<name>A0A0F9TW65_9ZZZZ</name>
<reference evidence="1" key="1">
    <citation type="journal article" date="2015" name="Nature">
        <title>Complex archaea that bridge the gap between prokaryotes and eukaryotes.</title>
        <authorList>
            <person name="Spang A."/>
            <person name="Saw J.H."/>
            <person name="Jorgensen S.L."/>
            <person name="Zaremba-Niedzwiedzka K."/>
            <person name="Martijn J."/>
            <person name="Lind A.E."/>
            <person name="van Eijk R."/>
            <person name="Schleper C."/>
            <person name="Guy L."/>
            <person name="Ettema T.J."/>
        </authorList>
    </citation>
    <scope>NUCLEOTIDE SEQUENCE</scope>
</reference>
<dbReference type="Pfam" id="PF12691">
    <property type="entry name" value="Phage_tail_terminator_6"/>
    <property type="match status" value="1"/>
</dbReference>
<gene>
    <name evidence="1" type="ORF">LCGC14_0681180</name>
</gene>
<protein>
    <submittedName>
        <fullName evidence="1">Uncharacterized protein</fullName>
    </submittedName>
</protein>
<feature type="non-terminal residue" evidence="1">
    <location>
        <position position="108"/>
    </location>
</feature>
<dbReference type="InterPro" id="IPR024411">
    <property type="entry name" value="Tail_terminator_phage"/>
</dbReference>
<evidence type="ECO:0000313" key="1">
    <source>
        <dbReference type="EMBL" id="KKN45608.1"/>
    </source>
</evidence>
<organism evidence="1">
    <name type="scientific">marine sediment metagenome</name>
    <dbReference type="NCBI Taxonomy" id="412755"/>
    <lineage>
        <taxon>unclassified sequences</taxon>
        <taxon>metagenomes</taxon>
        <taxon>ecological metagenomes</taxon>
    </lineage>
</organism>
<dbReference type="AlphaFoldDB" id="A0A0F9TW65"/>
<comment type="caution">
    <text evidence="1">The sequence shown here is derived from an EMBL/GenBank/DDBJ whole genome shotgun (WGS) entry which is preliminary data.</text>
</comment>
<proteinExistence type="predicted"/>
<accession>A0A0F9TW65</accession>
<dbReference type="EMBL" id="LAZR01001377">
    <property type="protein sequence ID" value="KKN45608.1"/>
    <property type="molecule type" value="Genomic_DNA"/>
</dbReference>
<sequence length="108" mass="11646">MSTSPAKDIAAILALDGVATEGTDLFVDEIPETPDFCVVVRNTTGFDANPAYRRDSPTVQVIIRGNKFGGEVAYNKAIDVKNALLGRPTTIVNSKSYVQFLLTGDIIR</sequence>